<keyword evidence="1 3" id="KW-0808">Transferase</keyword>
<dbReference type="InterPro" id="IPR026634">
    <property type="entry name" value="TPST-like"/>
</dbReference>
<keyword evidence="4" id="KW-1185">Reference proteome</keyword>
<dbReference type="EMBL" id="RBIN01000008">
    <property type="protein sequence ID" value="RKQ96838.1"/>
    <property type="molecule type" value="Genomic_DNA"/>
</dbReference>
<proteinExistence type="predicted"/>
<evidence type="ECO:0000256" key="1">
    <source>
        <dbReference type="ARBA" id="ARBA00022679"/>
    </source>
</evidence>
<dbReference type="PANTHER" id="PTHR12788">
    <property type="entry name" value="PROTEIN-TYROSINE SULFOTRANSFERASE 2"/>
    <property type="match status" value="1"/>
</dbReference>
<dbReference type="AlphaFoldDB" id="A0A420WTH4"/>
<gene>
    <name evidence="3" type="ORF">C7446_2698</name>
</gene>
<evidence type="ECO:0000313" key="3">
    <source>
        <dbReference type="EMBL" id="RKQ96838.1"/>
    </source>
</evidence>
<dbReference type="SUPFAM" id="SSF52540">
    <property type="entry name" value="P-loop containing nucleoside triphosphate hydrolases"/>
    <property type="match status" value="1"/>
</dbReference>
<dbReference type="Proteomes" id="UP000281975">
    <property type="component" value="Unassembled WGS sequence"/>
</dbReference>
<sequence length="355" mass="40013">MTAFETARTPSRGLTAKRRERARQLTGELARGAGWALSGGWQLLRQDHAAALSDAARIVRGVQPARESMQSYRLVDRLLARSGPALADWCPDAQSPARFVFFVGYSRSGHSLVGSLLDAHPAVVIAHEMHALKHFHHGHDFERVVRAIKLNAMLFDYLGREYTGYDYQVPNQYQGRYEQLTVAGDKKGNGTLRLLRRHPELIDRLDSLLPVPFEFIHVIRNPWDNIATRARRTHTSLDAAARGYFANTDLMAQLKARYPDRVRDVYLDDLIADPRRELRALLEALGCTPVSDRYLDDCASIVFQKPSRTGDQVSWPPELADEVEGYLSRHDFLRRFAAGEQTSTSRQPGRAGAEP</sequence>
<dbReference type="GO" id="GO:0008476">
    <property type="term" value="F:protein-tyrosine sulfotransferase activity"/>
    <property type="evidence" value="ECO:0007669"/>
    <property type="project" value="InterPro"/>
</dbReference>
<protein>
    <submittedName>
        <fullName evidence="3">Sulfotransferase family protein</fullName>
    </submittedName>
</protein>
<accession>A0A420WTH4</accession>
<evidence type="ECO:0000313" key="4">
    <source>
        <dbReference type="Proteomes" id="UP000281975"/>
    </source>
</evidence>
<name>A0A420WTH4_9GAMM</name>
<reference evidence="3 4" key="1">
    <citation type="submission" date="2018-10" db="EMBL/GenBank/DDBJ databases">
        <title>Genomic Encyclopedia of Type Strains, Phase IV (KMG-IV): sequencing the most valuable type-strain genomes for metagenomic binning, comparative biology and taxonomic classification.</title>
        <authorList>
            <person name="Goeker M."/>
        </authorList>
    </citation>
    <scope>NUCLEOTIDE SEQUENCE [LARGE SCALE GENOMIC DNA]</scope>
    <source>
        <strain evidence="3 4">DSM 23229</strain>
    </source>
</reference>
<dbReference type="OrthoDB" id="255821at2"/>
<dbReference type="InterPro" id="IPR027417">
    <property type="entry name" value="P-loop_NTPase"/>
</dbReference>
<organism evidence="3 4">
    <name type="scientific">Kushneria sinocarnis</name>
    <dbReference type="NCBI Taxonomy" id="595502"/>
    <lineage>
        <taxon>Bacteria</taxon>
        <taxon>Pseudomonadati</taxon>
        <taxon>Pseudomonadota</taxon>
        <taxon>Gammaproteobacteria</taxon>
        <taxon>Oceanospirillales</taxon>
        <taxon>Halomonadaceae</taxon>
        <taxon>Kushneria</taxon>
    </lineage>
</organism>
<dbReference type="Gene3D" id="3.40.50.300">
    <property type="entry name" value="P-loop containing nucleotide triphosphate hydrolases"/>
    <property type="match status" value="1"/>
</dbReference>
<evidence type="ECO:0000256" key="2">
    <source>
        <dbReference type="SAM" id="MobiDB-lite"/>
    </source>
</evidence>
<comment type="caution">
    <text evidence="3">The sequence shown here is derived from an EMBL/GenBank/DDBJ whole genome shotgun (WGS) entry which is preliminary data.</text>
</comment>
<dbReference type="Pfam" id="PF13469">
    <property type="entry name" value="Sulfotransfer_3"/>
    <property type="match status" value="1"/>
</dbReference>
<feature type="region of interest" description="Disordered" evidence="2">
    <location>
        <begin position="1"/>
        <end position="20"/>
    </location>
</feature>
<dbReference type="RefSeq" id="WP_121173616.1">
    <property type="nucleotide sequence ID" value="NZ_RBIN01000008.1"/>
</dbReference>
<dbReference type="PANTHER" id="PTHR12788:SF8">
    <property type="entry name" value="PROTEIN-TYROSINE SULFOTRANSFERASE"/>
    <property type="match status" value="1"/>
</dbReference>